<dbReference type="Pfam" id="PF14893">
    <property type="entry name" value="PNMA"/>
    <property type="match status" value="1"/>
</dbReference>
<keyword evidence="4" id="KW-1185">Reference proteome</keyword>
<feature type="domain" description="Paraneoplastic antigen Ma-like C-terminal" evidence="2">
    <location>
        <begin position="288"/>
        <end position="392"/>
    </location>
</feature>
<accession>A0AA88Y4K4</accession>
<feature type="region of interest" description="Disordered" evidence="1">
    <location>
        <begin position="206"/>
        <end position="227"/>
    </location>
</feature>
<protein>
    <recommendedName>
        <fullName evidence="2">Paraneoplastic antigen Ma-like C-terminal domain-containing protein</fullName>
    </recommendedName>
</protein>
<sequence>MTTEFTNSENEQNLQEVQSYNEENSICSESRTERCPDTYRKVIDQGSNEFFVEKEQKSGVGSSVESYGNEPIWNPYQGFYGGQRSHGVPFDYDIRGVTPKQQVKFPPTGPISGEGMSREVHETMYPRYPEPIPNWGYPPIFAPLGPPGWYPGYGCPWFPMPPPIYNQYNVPYMDCFDPRWADLPNDIAANRQRYAPYPVQNCPYANRNQMGTTEERGSNERNGSLVSNIEPHDQDQIVYNQTPAPEVIEVATSQDQGISDESDLRLVESMVSMERNLESIPKTIRYNGTDNWEAFKMKFTVFAQAKQWTELESRGYLCWCLEGQASEFYTSVVKRDPGVRFADLMTKLEMRFGDCELPETAQVKFSTLVQNPDESLEEWSDRVQQVAAKAFQGLPDGFQNKQVIYRICHGCLDQNAGQFVVNLNLSSILEVIDRIKHYQFNHLAISKVEDKGVVCSPYSGDHDYKEITYKGHEPFPVSYRVSSVGMTDCPQSSDLEKRVSALELQLGDICAQLKVIACNFESDQDHASWSSSK</sequence>
<proteinExistence type="predicted"/>
<dbReference type="AlphaFoldDB" id="A0AA88Y4K4"/>
<gene>
    <name evidence="3" type="ORF">FSP39_010203</name>
</gene>
<reference evidence="3" key="1">
    <citation type="submission" date="2019-08" db="EMBL/GenBank/DDBJ databases">
        <title>The improved chromosome-level genome for the pearl oyster Pinctada fucata martensii using PacBio sequencing and Hi-C.</title>
        <authorList>
            <person name="Zheng Z."/>
        </authorList>
    </citation>
    <scope>NUCLEOTIDE SEQUENCE</scope>
    <source>
        <strain evidence="3">ZZ-2019</strain>
        <tissue evidence="3">Adductor muscle</tissue>
    </source>
</reference>
<dbReference type="EMBL" id="VSWD01000007">
    <property type="protein sequence ID" value="KAK3097496.1"/>
    <property type="molecule type" value="Genomic_DNA"/>
</dbReference>
<comment type="caution">
    <text evidence="3">The sequence shown here is derived from an EMBL/GenBank/DDBJ whole genome shotgun (WGS) entry which is preliminary data.</text>
</comment>
<name>A0AA88Y4K4_PINIB</name>
<dbReference type="InterPro" id="IPR048270">
    <property type="entry name" value="PNMA_C"/>
</dbReference>
<evidence type="ECO:0000259" key="2">
    <source>
        <dbReference type="Pfam" id="PF14893"/>
    </source>
</evidence>
<feature type="region of interest" description="Disordered" evidence="1">
    <location>
        <begin position="1"/>
        <end position="34"/>
    </location>
</feature>
<dbReference type="Proteomes" id="UP001186944">
    <property type="component" value="Unassembled WGS sequence"/>
</dbReference>
<feature type="compositionally biased region" description="Polar residues" evidence="1">
    <location>
        <begin position="1"/>
        <end position="29"/>
    </location>
</feature>
<organism evidence="3 4">
    <name type="scientific">Pinctada imbricata</name>
    <name type="common">Atlantic pearl-oyster</name>
    <name type="synonym">Pinctada martensii</name>
    <dbReference type="NCBI Taxonomy" id="66713"/>
    <lineage>
        <taxon>Eukaryota</taxon>
        <taxon>Metazoa</taxon>
        <taxon>Spiralia</taxon>
        <taxon>Lophotrochozoa</taxon>
        <taxon>Mollusca</taxon>
        <taxon>Bivalvia</taxon>
        <taxon>Autobranchia</taxon>
        <taxon>Pteriomorphia</taxon>
        <taxon>Pterioida</taxon>
        <taxon>Pterioidea</taxon>
        <taxon>Pteriidae</taxon>
        <taxon>Pinctada</taxon>
    </lineage>
</organism>
<evidence type="ECO:0000256" key="1">
    <source>
        <dbReference type="SAM" id="MobiDB-lite"/>
    </source>
</evidence>
<evidence type="ECO:0000313" key="4">
    <source>
        <dbReference type="Proteomes" id="UP001186944"/>
    </source>
</evidence>
<evidence type="ECO:0000313" key="3">
    <source>
        <dbReference type="EMBL" id="KAK3097496.1"/>
    </source>
</evidence>